<comment type="caution">
    <text evidence="5">Lacks conserved residue(s) required for the propagation of feature annotation.</text>
</comment>
<accession>W4HRK0</accession>
<evidence type="ECO:0000259" key="7">
    <source>
        <dbReference type="PROSITE" id="PS51686"/>
    </source>
</evidence>
<dbReference type="InterPro" id="IPR054728">
    <property type="entry name" value="RsmB-like_ferredoxin"/>
</dbReference>
<sequence>MTPAARIATAAEILDAVSDGMAAEQALTRWARGARFAGSKDRAAVRDHVFDALRRWRSAACAGGGTDGRRVMLGLLRLDGADPEEIFTGRGHAPPSLTEAERAGGSPPEGRAGWDMPDWIADRLERAHGVEAAARLAKALRERAPVTLRVNTLKSDVPSALGKLEADGISARPNPLCNTALTVTEGARRIAQGAAYRDGLVELQDAASQAVAALVPLTPEARVLDYCAGGGGKTLALAARMGGGPIVAHDADPRRMRDLPDRAARAGARVERVDHPDSLYHAVLTDAPCSGSGAWRRSPEAKWRLTPERLSELNSIQDDILDRAAELTAPAGTLVYATCSILAEENDARIDAFLARHTGWHAVLRRAFDPDVDGDGFFTAHLTRRNATT</sequence>
<dbReference type="PANTHER" id="PTHR22807">
    <property type="entry name" value="NOP2 YEAST -RELATED NOL1/NOP2/FMU SUN DOMAIN-CONTAINING"/>
    <property type="match status" value="1"/>
</dbReference>
<comment type="caution">
    <text evidence="8">The sequence shown here is derived from an EMBL/GenBank/DDBJ whole genome shotgun (WGS) entry which is preliminary data.</text>
</comment>
<dbReference type="InterPro" id="IPR029063">
    <property type="entry name" value="SAM-dependent_MTases_sf"/>
</dbReference>
<dbReference type="Pfam" id="PF22458">
    <property type="entry name" value="RsmF-B_ferredox"/>
    <property type="match status" value="1"/>
</dbReference>
<dbReference type="PATRIC" id="fig|1317118.6.peg.410"/>
<feature type="binding site" evidence="5">
    <location>
        <position position="274"/>
    </location>
    <ligand>
        <name>S-adenosyl-L-methionine</name>
        <dbReference type="ChEBI" id="CHEBI:59789"/>
    </ligand>
</feature>
<evidence type="ECO:0000313" key="9">
    <source>
        <dbReference type="Proteomes" id="UP000019063"/>
    </source>
</evidence>
<feature type="region of interest" description="Disordered" evidence="6">
    <location>
        <begin position="88"/>
        <end position="112"/>
    </location>
</feature>
<dbReference type="InterPro" id="IPR049560">
    <property type="entry name" value="MeTrfase_RsmB-F_NOP2_cat"/>
</dbReference>
<dbReference type="Proteomes" id="UP000019063">
    <property type="component" value="Unassembled WGS sequence"/>
</dbReference>
<dbReference type="InterPro" id="IPR001678">
    <property type="entry name" value="MeTrfase_RsmB-F_NOP2_dom"/>
</dbReference>
<evidence type="ECO:0000256" key="3">
    <source>
        <dbReference type="ARBA" id="ARBA00022691"/>
    </source>
</evidence>
<keyword evidence="3 5" id="KW-0949">S-adenosyl-L-methionine</keyword>
<keyword evidence="2 5" id="KW-0808">Transferase</keyword>
<dbReference type="PANTHER" id="PTHR22807:SF53">
    <property type="entry name" value="RIBOSOMAL RNA SMALL SUBUNIT METHYLTRANSFERASE B-RELATED"/>
    <property type="match status" value="1"/>
</dbReference>
<evidence type="ECO:0000256" key="2">
    <source>
        <dbReference type="ARBA" id="ARBA00022679"/>
    </source>
</evidence>
<feature type="domain" description="SAM-dependent MTase RsmB/NOP-type" evidence="7">
    <location>
        <begin position="136"/>
        <end position="389"/>
    </location>
</feature>
<dbReference type="InterPro" id="IPR023267">
    <property type="entry name" value="RCMT"/>
</dbReference>
<evidence type="ECO:0000256" key="5">
    <source>
        <dbReference type="PROSITE-ProRule" id="PRU01023"/>
    </source>
</evidence>
<gene>
    <name evidence="8" type="ORF">ATO8_01995</name>
</gene>
<dbReference type="GO" id="GO:0008173">
    <property type="term" value="F:RNA methyltransferase activity"/>
    <property type="evidence" value="ECO:0007669"/>
    <property type="project" value="InterPro"/>
</dbReference>
<dbReference type="Pfam" id="PF01189">
    <property type="entry name" value="Methyltr_RsmB-F"/>
    <property type="match status" value="1"/>
</dbReference>
<dbReference type="PRINTS" id="PR02008">
    <property type="entry name" value="RCMTFAMILY"/>
</dbReference>
<dbReference type="RefSeq" id="WP_043841560.1">
    <property type="nucleotide sequence ID" value="NZ_AQQW01000001.1"/>
</dbReference>
<dbReference type="Gene3D" id="3.40.50.150">
    <property type="entry name" value="Vaccinia Virus protein VP39"/>
    <property type="match status" value="1"/>
</dbReference>
<dbReference type="GO" id="GO:0001510">
    <property type="term" value="P:RNA methylation"/>
    <property type="evidence" value="ECO:0007669"/>
    <property type="project" value="InterPro"/>
</dbReference>
<feature type="binding site" evidence="5">
    <location>
        <position position="286"/>
    </location>
    <ligand>
        <name>S-adenosyl-L-methionine</name>
        <dbReference type="ChEBI" id="CHEBI:59789"/>
    </ligand>
</feature>
<keyword evidence="1 5" id="KW-0489">Methyltransferase</keyword>
<name>W4HRK0_9RHOB</name>
<feature type="binding site" evidence="5">
    <location>
        <position position="250"/>
    </location>
    <ligand>
        <name>S-adenosyl-L-methionine</name>
        <dbReference type="ChEBI" id="CHEBI:59789"/>
    </ligand>
</feature>
<protein>
    <submittedName>
        <fullName evidence="8">NOL1/NOP2/sun family protein</fullName>
    </submittedName>
</protein>
<dbReference type="GO" id="GO:0003723">
    <property type="term" value="F:RNA binding"/>
    <property type="evidence" value="ECO:0007669"/>
    <property type="project" value="UniProtKB-UniRule"/>
</dbReference>
<dbReference type="STRING" id="1379903.ATO8_01995"/>
<evidence type="ECO:0000256" key="1">
    <source>
        <dbReference type="ARBA" id="ARBA00022603"/>
    </source>
</evidence>
<dbReference type="EMBL" id="AQQW01000001">
    <property type="protein sequence ID" value="ETW14640.1"/>
    <property type="molecule type" value="Genomic_DNA"/>
</dbReference>
<comment type="similarity">
    <text evidence="5">Belongs to the class I-like SAM-binding methyltransferase superfamily. RsmB/NOP family.</text>
</comment>
<dbReference type="PROSITE" id="PS51686">
    <property type="entry name" value="SAM_MT_RSMB_NOP"/>
    <property type="match status" value="1"/>
</dbReference>
<dbReference type="SUPFAM" id="SSF53335">
    <property type="entry name" value="S-adenosyl-L-methionine-dependent methyltransferases"/>
    <property type="match status" value="1"/>
</dbReference>
<dbReference type="AlphaFoldDB" id="W4HRK0"/>
<evidence type="ECO:0000256" key="6">
    <source>
        <dbReference type="SAM" id="MobiDB-lite"/>
    </source>
</evidence>
<evidence type="ECO:0000256" key="4">
    <source>
        <dbReference type="ARBA" id="ARBA00022884"/>
    </source>
</evidence>
<dbReference type="eggNOG" id="COG0144">
    <property type="taxonomic scope" value="Bacteria"/>
</dbReference>
<reference evidence="8 9" key="1">
    <citation type="journal article" date="2014" name="Antonie Van Leeuwenhoek">
        <title>Roseivivax atlanticus sp. nov., isolated from surface seawater of the Atlantic Ocean.</title>
        <authorList>
            <person name="Li G."/>
            <person name="Lai Q."/>
            <person name="Liu X."/>
            <person name="Sun F."/>
            <person name="Shao Z."/>
        </authorList>
    </citation>
    <scope>NUCLEOTIDE SEQUENCE [LARGE SCALE GENOMIC DNA]</scope>
    <source>
        <strain evidence="8 9">22II-s10s</strain>
    </source>
</reference>
<evidence type="ECO:0000313" key="8">
    <source>
        <dbReference type="EMBL" id="ETW14640.1"/>
    </source>
</evidence>
<proteinExistence type="inferred from homology"/>
<organism evidence="8 9">
    <name type="scientific">Roseivivax marinus</name>
    <dbReference type="NCBI Taxonomy" id="1379903"/>
    <lineage>
        <taxon>Bacteria</taxon>
        <taxon>Pseudomonadati</taxon>
        <taxon>Pseudomonadota</taxon>
        <taxon>Alphaproteobacteria</taxon>
        <taxon>Rhodobacterales</taxon>
        <taxon>Roseobacteraceae</taxon>
        <taxon>Roseivivax</taxon>
    </lineage>
</organism>
<keyword evidence="4 5" id="KW-0694">RNA-binding</keyword>
<dbReference type="Gene3D" id="3.30.70.1170">
    <property type="entry name" value="Sun protein, domain 3"/>
    <property type="match status" value="1"/>
</dbReference>
<keyword evidence="9" id="KW-1185">Reference proteome</keyword>
<feature type="active site" description="Nucleophile" evidence="5">
    <location>
        <position position="339"/>
    </location>
</feature>